<dbReference type="InterPro" id="IPR052359">
    <property type="entry name" value="HTH-type_reg/antitoxin"/>
</dbReference>
<reference evidence="5 6" key="1">
    <citation type="journal article" date="2012" name="J. Bacteriol.">
        <title>Genome sequence of deep-sea manganese-oxidizing bacterium Marinobacter manganoxydans MnI7-9.</title>
        <authorList>
            <person name="Wang H."/>
            <person name="Li H."/>
            <person name="Shao Z."/>
            <person name="Liao S."/>
            <person name="Johnstone L."/>
            <person name="Rensing C."/>
            <person name="Wang G."/>
        </authorList>
    </citation>
    <scope>NUCLEOTIDE SEQUENCE [LARGE SCALE GENOMIC DNA]</scope>
    <source>
        <strain evidence="5 6">MnI7-9</strain>
    </source>
</reference>
<dbReference type="Proteomes" id="UP000003208">
    <property type="component" value="Unassembled WGS sequence"/>
</dbReference>
<dbReference type="SUPFAM" id="SSF47413">
    <property type="entry name" value="lambda repressor-like DNA-binding domains"/>
    <property type="match status" value="1"/>
</dbReference>
<evidence type="ECO:0000259" key="4">
    <source>
        <dbReference type="PROSITE" id="PS50943"/>
    </source>
</evidence>
<proteinExistence type="predicted"/>
<evidence type="ECO:0000313" key="5">
    <source>
        <dbReference type="EMBL" id="EHJ04992.1"/>
    </source>
</evidence>
<dbReference type="PROSITE" id="PS50943">
    <property type="entry name" value="HTH_CROC1"/>
    <property type="match status" value="1"/>
</dbReference>
<evidence type="ECO:0000256" key="3">
    <source>
        <dbReference type="ARBA" id="ARBA00023163"/>
    </source>
</evidence>
<feature type="domain" description="HTH cro/C1-type" evidence="4">
    <location>
        <begin position="45"/>
        <end position="101"/>
    </location>
</feature>
<protein>
    <submittedName>
        <fullName evidence="5">Virulence gene repressor RsaL</fullName>
    </submittedName>
</protein>
<keyword evidence="6" id="KW-1185">Reference proteome</keyword>
<keyword evidence="1" id="KW-0805">Transcription regulation</keyword>
<evidence type="ECO:0000256" key="2">
    <source>
        <dbReference type="ARBA" id="ARBA00023125"/>
    </source>
</evidence>
<accession>G6YS38</accession>
<dbReference type="RefSeq" id="WP_008172226.1">
    <property type="nucleotide sequence ID" value="NZ_AGTR01000030.1"/>
</dbReference>
<dbReference type="AlphaFoldDB" id="G6YS38"/>
<evidence type="ECO:0000256" key="1">
    <source>
        <dbReference type="ARBA" id="ARBA00023015"/>
    </source>
</evidence>
<sequence>MKKRSLFDELVEGFDSLEREREGKMTLRRHKVEENPVESISTVELVAIRKKLNMSQTVFARHLRVAEGTLRNWEQGRAEPNKQATLLIKMAGRYPDTIKRLEEVG</sequence>
<dbReference type="Pfam" id="PF01381">
    <property type="entry name" value="HTH_3"/>
    <property type="match status" value="1"/>
</dbReference>
<name>G6YS38_9GAMM</name>
<dbReference type="GO" id="GO:0003677">
    <property type="term" value="F:DNA binding"/>
    <property type="evidence" value="ECO:0007669"/>
    <property type="project" value="UniProtKB-KW"/>
</dbReference>
<dbReference type="PANTHER" id="PTHR36511:SF3">
    <property type="entry name" value="ANTITOXIN HIGA-2"/>
    <property type="match status" value="1"/>
</dbReference>
<evidence type="ECO:0000313" key="6">
    <source>
        <dbReference type="Proteomes" id="UP000003208"/>
    </source>
</evidence>
<keyword evidence="2" id="KW-0238">DNA-binding</keyword>
<dbReference type="Gene3D" id="1.10.260.40">
    <property type="entry name" value="lambda repressor-like DNA-binding domains"/>
    <property type="match status" value="1"/>
</dbReference>
<dbReference type="PANTHER" id="PTHR36511">
    <property type="entry name" value="MERR FAMILY BACTERIAL REGULATORY PROTEIN"/>
    <property type="match status" value="1"/>
</dbReference>
<organism evidence="5 6">
    <name type="scientific">Marinobacter manganoxydans MnI7-9</name>
    <dbReference type="NCBI Taxonomy" id="1094979"/>
    <lineage>
        <taxon>Bacteria</taxon>
        <taxon>Pseudomonadati</taxon>
        <taxon>Pseudomonadota</taxon>
        <taxon>Gammaproteobacteria</taxon>
        <taxon>Pseudomonadales</taxon>
        <taxon>Marinobacteraceae</taxon>
        <taxon>Marinobacter</taxon>
    </lineage>
</organism>
<dbReference type="EMBL" id="AGTR01000030">
    <property type="protein sequence ID" value="EHJ04992.1"/>
    <property type="molecule type" value="Genomic_DNA"/>
</dbReference>
<dbReference type="InterPro" id="IPR001387">
    <property type="entry name" value="Cro/C1-type_HTH"/>
</dbReference>
<keyword evidence="3" id="KW-0804">Transcription</keyword>
<dbReference type="CDD" id="cd00093">
    <property type="entry name" value="HTH_XRE"/>
    <property type="match status" value="1"/>
</dbReference>
<dbReference type="InterPro" id="IPR010982">
    <property type="entry name" value="Lambda_DNA-bd_dom_sf"/>
</dbReference>
<gene>
    <name evidence="5" type="ORF">KYE_08378</name>
</gene>